<dbReference type="GO" id="GO:0003677">
    <property type="term" value="F:DNA binding"/>
    <property type="evidence" value="ECO:0007669"/>
    <property type="project" value="InterPro"/>
</dbReference>
<dbReference type="GO" id="GO:0004803">
    <property type="term" value="F:transposase activity"/>
    <property type="evidence" value="ECO:0007669"/>
    <property type="project" value="InterPro"/>
</dbReference>
<evidence type="ECO:0000313" key="3">
    <source>
        <dbReference type="Proteomes" id="UP000198856"/>
    </source>
</evidence>
<dbReference type="GO" id="GO:0006313">
    <property type="term" value="P:DNA transposition"/>
    <property type="evidence" value="ECO:0007669"/>
    <property type="project" value="InterPro"/>
</dbReference>
<protein>
    <submittedName>
        <fullName evidence="2">Transposase and inactivated derivatives, IS5 family</fullName>
    </submittedName>
</protein>
<accession>A0A1G8ZCW9</accession>
<evidence type="ECO:0000259" key="1">
    <source>
        <dbReference type="Pfam" id="PF01609"/>
    </source>
</evidence>
<evidence type="ECO:0000313" key="2">
    <source>
        <dbReference type="EMBL" id="SDK12962.1"/>
    </source>
</evidence>
<dbReference type="EMBL" id="FNFC01000021">
    <property type="protein sequence ID" value="SDK12962.1"/>
    <property type="molecule type" value="Genomic_DNA"/>
</dbReference>
<dbReference type="InterPro" id="IPR002559">
    <property type="entry name" value="Transposase_11"/>
</dbReference>
<feature type="domain" description="Transposase IS4-like" evidence="1">
    <location>
        <begin position="110"/>
        <end position="269"/>
    </location>
</feature>
<keyword evidence="3" id="KW-1185">Reference proteome</keyword>
<dbReference type="NCBIfam" id="NF033579">
    <property type="entry name" value="transpos_IS5_2"/>
    <property type="match status" value="1"/>
</dbReference>
<reference evidence="2 3" key="1">
    <citation type="submission" date="2016-10" db="EMBL/GenBank/DDBJ databases">
        <authorList>
            <person name="de Groot N.N."/>
        </authorList>
    </citation>
    <scope>NUCLEOTIDE SEQUENCE [LARGE SCALE GENOMIC DNA]</scope>
    <source>
        <strain evidence="2 3">IBRC-M10015</strain>
    </source>
</reference>
<dbReference type="AlphaFoldDB" id="A0A1G8ZCW9"/>
<dbReference type="Pfam" id="PF01609">
    <property type="entry name" value="DDE_Tnp_1"/>
    <property type="match status" value="1"/>
</dbReference>
<name>A0A1G8ZCW9_9EURY</name>
<sequence length="277" mass="31591">MSKISRFTQRVVTLAKNAVGGRGEAAAPEGGGGFADYAVVSLHCLRVYLEQSYREALDWLSEMPHILAEIGLEPDELPDHSTLVKWFDRLTMAVWRVLLRLSAQEHEPSGHAAIDSTYFDRENASKHYCRRTNYRVQTLKTTALVDTDSQAVLDVHCTTEKRHDTQIGWQVALRNAGDLHSLAADKGYDWQELREKLRDEGVRPLIKHREFRPIDHAHNARIDAADYGQRALSGTVFSTIKRTLGHAVRARAWYREFREIVLMCSVYNIKRSVTHPN</sequence>
<proteinExistence type="predicted"/>
<dbReference type="InterPro" id="IPR053520">
    <property type="entry name" value="Transposase_Tn903"/>
</dbReference>
<organism evidence="2 3">
    <name type="scientific">Halovenus aranensis</name>
    <dbReference type="NCBI Taxonomy" id="890420"/>
    <lineage>
        <taxon>Archaea</taxon>
        <taxon>Methanobacteriati</taxon>
        <taxon>Methanobacteriota</taxon>
        <taxon>Stenosarchaea group</taxon>
        <taxon>Halobacteria</taxon>
        <taxon>Halobacteriales</taxon>
        <taxon>Haloarculaceae</taxon>
        <taxon>Halovenus</taxon>
    </lineage>
</organism>
<dbReference type="OrthoDB" id="110773at2157"/>
<gene>
    <name evidence="2" type="ORF">SAMN05216226_1218</name>
</gene>
<dbReference type="Proteomes" id="UP000198856">
    <property type="component" value="Unassembled WGS sequence"/>
</dbReference>
<dbReference type="RefSeq" id="WP_092704673.1">
    <property type="nucleotide sequence ID" value="NZ_FNFC01000021.1"/>
</dbReference>